<feature type="domain" description="C2H2-type" evidence="7">
    <location>
        <begin position="645"/>
        <end position="674"/>
    </location>
</feature>
<dbReference type="PROSITE" id="PS50157">
    <property type="entry name" value="ZINC_FINGER_C2H2_2"/>
    <property type="match status" value="3"/>
</dbReference>
<dbReference type="InterPro" id="IPR036236">
    <property type="entry name" value="Znf_C2H2_sf"/>
</dbReference>
<dbReference type="AlphaFoldDB" id="A0A0D2WRY0"/>
<proteinExistence type="predicted"/>
<dbReference type="SMART" id="SM00355">
    <property type="entry name" value="ZnF_C2H2"/>
    <property type="match status" value="3"/>
</dbReference>
<evidence type="ECO:0000256" key="6">
    <source>
        <dbReference type="SAM" id="MobiDB-lite"/>
    </source>
</evidence>
<feature type="domain" description="C2H2-type" evidence="7">
    <location>
        <begin position="615"/>
        <end position="644"/>
    </location>
</feature>
<evidence type="ECO:0000256" key="1">
    <source>
        <dbReference type="ARBA" id="ARBA00022723"/>
    </source>
</evidence>
<dbReference type="InterPro" id="IPR050688">
    <property type="entry name" value="Zinc_finger/UBP_domain"/>
</dbReference>
<feature type="compositionally biased region" description="Low complexity" evidence="6">
    <location>
        <begin position="445"/>
        <end position="461"/>
    </location>
</feature>
<feature type="compositionally biased region" description="Low complexity" evidence="6">
    <location>
        <begin position="240"/>
        <end position="255"/>
    </location>
</feature>
<reference evidence="9" key="1">
    <citation type="submission" date="2011-02" db="EMBL/GenBank/DDBJ databases">
        <title>The Genome Sequence of Capsaspora owczarzaki ATCC 30864.</title>
        <authorList>
            <person name="Russ C."/>
            <person name="Cuomo C."/>
            <person name="Burger G."/>
            <person name="Gray M.W."/>
            <person name="Holland P.W.H."/>
            <person name="King N."/>
            <person name="Lang F.B.F."/>
            <person name="Roger A.J."/>
            <person name="Ruiz-Trillo I."/>
            <person name="Young S.K."/>
            <person name="Zeng Q."/>
            <person name="Gargeya S."/>
            <person name="Alvarado L."/>
            <person name="Berlin A."/>
            <person name="Chapman S.B."/>
            <person name="Chen Z."/>
            <person name="Freedman E."/>
            <person name="Gellesch M."/>
            <person name="Goldberg J."/>
            <person name="Griggs A."/>
            <person name="Gujja S."/>
            <person name="Heilman E."/>
            <person name="Heiman D."/>
            <person name="Howarth C."/>
            <person name="Mehta T."/>
            <person name="Neiman D."/>
            <person name="Pearson M."/>
            <person name="Roberts A."/>
            <person name="Saif S."/>
            <person name="Shea T."/>
            <person name="Shenoy N."/>
            <person name="Sisk P."/>
            <person name="Stolte C."/>
            <person name="Sykes S."/>
            <person name="White J."/>
            <person name="Yandava C."/>
            <person name="Haas B."/>
            <person name="Nusbaum C."/>
            <person name="Birren B."/>
        </authorList>
    </citation>
    <scope>NUCLEOTIDE SEQUENCE</scope>
    <source>
        <strain evidence="9">ATCC 30864</strain>
    </source>
</reference>
<evidence type="ECO:0000313" key="9">
    <source>
        <dbReference type="Proteomes" id="UP000008743"/>
    </source>
</evidence>
<feature type="compositionally biased region" description="Low complexity" evidence="6">
    <location>
        <begin position="741"/>
        <end position="761"/>
    </location>
</feature>
<feature type="compositionally biased region" description="Polar residues" evidence="6">
    <location>
        <begin position="328"/>
        <end position="342"/>
    </location>
</feature>
<evidence type="ECO:0000259" key="7">
    <source>
        <dbReference type="PROSITE" id="PS50157"/>
    </source>
</evidence>
<dbReference type="GO" id="GO:0008270">
    <property type="term" value="F:zinc ion binding"/>
    <property type="evidence" value="ECO:0007669"/>
    <property type="project" value="UniProtKB-KW"/>
</dbReference>
<organism evidence="8 9">
    <name type="scientific">Capsaspora owczarzaki (strain ATCC 30864)</name>
    <dbReference type="NCBI Taxonomy" id="595528"/>
    <lineage>
        <taxon>Eukaryota</taxon>
        <taxon>Filasterea</taxon>
        <taxon>Capsaspora</taxon>
    </lineage>
</organism>
<keyword evidence="3 5" id="KW-0863">Zinc-finger</keyword>
<accession>A0A0D2WRY0</accession>
<feature type="region of interest" description="Disordered" evidence="6">
    <location>
        <begin position="114"/>
        <end position="166"/>
    </location>
</feature>
<dbReference type="GO" id="GO:0005634">
    <property type="term" value="C:nucleus"/>
    <property type="evidence" value="ECO:0007669"/>
    <property type="project" value="TreeGrafter"/>
</dbReference>
<name>A0A0D2WRY0_CAPO3</name>
<dbReference type="STRING" id="595528.A0A0D2WRY0"/>
<feature type="compositionally biased region" description="Low complexity" evidence="6">
    <location>
        <begin position="307"/>
        <end position="322"/>
    </location>
</feature>
<evidence type="ECO:0000256" key="5">
    <source>
        <dbReference type="PROSITE-ProRule" id="PRU00042"/>
    </source>
</evidence>
<feature type="region of interest" description="Disordered" evidence="6">
    <location>
        <begin position="717"/>
        <end position="796"/>
    </location>
</feature>
<evidence type="ECO:0000256" key="4">
    <source>
        <dbReference type="ARBA" id="ARBA00022833"/>
    </source>
</evidence>
<feature type="compositionally biased region" description="Low complexity" evidence="6">
    <location>
        <begin position="130"/>
        <end position="153"/>
    </location>
</feature>
<feature type="compositionally biased region" description="Low complexity" evidence="6">
    <location>
        <begin position="1"/>
        <end position="21"/>
    </location>
</feature>
<feature type="compositionally biased region" description="Acidic residues" evidence="6">
    <location>
        <begin position="518"/>
        <end position="528"/>
    </location>
</feature>
<keyword evidence="1" id="KW-0479">Metal-binding</keyword>
<keyword evidence="2" id="KW-0677">Repeat</keyword>
<dbReference type="PANTHER" id="PTHR24403">
    <property type="entry name" value="ZINC FINGER PROTEIN"/>
    <property type="match status" value="1"/>
</dbReference>
<dbReference type="PANTHER" id="PTHR24403:SF107">
    <property type="entry name" value="ZINC FINGER PROTEIN 521"/>
    <property type="match status" value="1"/>
</dbReference>
<feature type="compositionally biased region" description="Low complexity" evidence="6">
    <location>
        <begin position="217"/>
        <end position="229"/>
    </location>
</feature>
<sequence length="796" mass="84817">MMMQTQQMHTQAQQQQQQQQQSGWLHGGELQQISHAHPLAHPNTNPVHHHATNPGMSSMNGNAAMFMAGGGPGAYYPAATASSAGGLFVQQPSRMSPGQLQHQQQPMLIPTAHLPQQHPRPMFHPHMHHPQQPQQPQQPSQQQQQQQQQQQPMAFAPPFSHPMMLPMHAMPIGVPLPSSVAPTSMPSMGAMHAVHPAHAGPADAAVSFPATRAITAPSSSAASSSSSSTPSPPPPPAPVLSPSHSTTSTSSSSVPLHHHQQHYQQHQQHQQQQQQSGTLNGDGAVFSGSQTAPATFSQQPTSGFGHPGMSHSPPQPGSPSGQHRGDKSTSLSASVVSEQAQRPQGLGAATVGKGDFGHPASTPPVTAAAAVGIYYPQHHQNGLVAAPTAPSTTTTAVGSAASGAGMGIHNNPAVMPPRTVPMVNSFGEAAPAGGDHWPKTPFMGSSDASVTTSSISSTSSSSHRRDRLGRDRERDHHSSRDHHHHARERDHSSSGKRHHHHSSRRHSHHRSSRRQSDDSDSAGSDEDGSYARGGLRRARNHSSDSGSSSAEDSDDTDAEDDSRRHTTAVTRANARHALAEGFLLDDVTCGQCGKIFRRPDRLSAHVRTHATMRPFVCTMADCSKTFREKAALKKHMISHGDIRPYTCERCGAGFKFNHHLKRHDTRCLHRLNRICGSKAPPTVQQRALEMLSQAGFRAVAGTDSVNLVMFNPESMATTKPEEAMSGTAPSVSSPEHEHNMSASDDASEASSNQHSASSLSATFDLPTSWKPEDSGAADAHSRYSLVPVAPSATPVA</sequence>
<dbReference type="InterPro" id="IPR013087">
    <property type="entry name" value="Znf_C2H2_type"/>
</dbReference>
<feature type="compositionally biased region" description="Polar residues" evidence="6">
    <location>
        <begin position="287"/>
        <end position="302"/>
    </location>
</feature>
<dbReference type="InParanoid" id="A0A0D2WRY0"/>
<feature type="domain" description="C2H2-type" evidence="7">
    <location>
        <begin position="587"/>
        <end position="614"/>
    </location>
</feature>
<evidence type="ECO:0000256" key="3">
    <source>
        <dbReference type="ARBA" id="ARBA00022771"/>
    </source>
</evidence>
<evidence type="ECO:0000256" key="2">
    <source>
        <dbReference type="ARBA" id="ARBA00022737"/>
    </source>
</evidence>
<feature type="region of interest" description="Disordered" evidence="6">
    <location>
        <begin position="217"/>
        <end position="363"/>
    </location>
</feature>
<protein>
    <recommendedName>
        <fullName evidence="7">C2H2-type domain-containing protein</fullName>
    </recommendedName>
</protein>
<dbReference type="EMBL" id="KE346368">
    <property type="protein sequence ID" value="KJE94825.1"/>
    <property type="molecule type" value="Genomic_DNA"/>
</dbReference>
<dbReference type="Gene3D" id="3.30.160.60">
    <property type="entry name" value="Classic Zinc Finger"/>
    <property type="match status" value="2"/>
</dbReference>
<feature type="compositionally biased region" description="Basic residues" evidence="6">
    <location>
        <begin position="494"/>
        <end position="513"/>
    </location>
</feature>
<feature type="compositionally biased region" description="Basic and acidic residues" evidence="6">
    <location>
        <begin position="468"/>
        <end position="478"/>
    </location>
</feature>
<dbReference type="eggNOG" id="KOG1721">
    <property type="taxonomic scope" value="Eukaryota"/>
</dbReference>
<feature type="compositionally biased region" description="Pro residues" evidence="6">
    <location>
        <begin position="230"/>
        <end position="239"/>
    </location>
</feature>
<feature type="region of interest" description="Disordered" evidence="6">
    <location>
        <begin position="425"/>
        <end position="565"/>
    </location>
</feature>
<dbReference type="SUPFAM" id="SSF57667">
    <property type="entry name" value="beta-beta-alpha zinc fingers"/>
    <property type="match status" value="2"/>
</dbReference>
<evidence type="ECO:0000313" key="8">
    <source>
        <dbReference type="EMBL" id="KJE94825.1"/>
    </source>
</evidence>
<dbReference type="GO" id="GO:0045944">
    <property type="term" value="P:positive regulation of transcription by RNA polymerase II"/>
    <property type="evidence" value="ECO:0007669"/>
    <property type="project" value="TreeGrafter"/>
</dbReference>
<keyword evidence="9" id="KW-1185">Reference proteome</keyword>
<feature type="compositionally biased region" description="Acidic residues" evidence="6">
    <location>
        <begin position="551"/>
        <end position="560"/>
    </location>
</feature>
<keyword evidence="4" id="KW-0862">Zinc</keyword>
<dbReference type="PROSITE" id="PS00028">
    <property type="entry name" value="ZINC_FINGER_C2H2_1"/>
    <property type="match status" value="3"/>
</dbReference>
<dbReference type="Proteomes" id="UP000008743">
    <property type="component" value="Unassembled WGS sequence"/>
</dbReference>
<feature type="region of interest" description="Disordered" evidence="6">
    <location>
        <begin position="1"/>
        <end position="25"/>
    </location>
</feature>
<dbReference type="Pfam" id="PF00096">
    <property type="entry name" value="zf-C2H2"/>
    <property type="match status" value="2"/>
</dbReference>
<gene>
    <name evidence="8" type="ORF">CAOG_009855</name>
</gene>
<feature type="compositionally biased region" description="Low complexity" evidence="6">
    <location>
        <begin position="262"/>
        <end position="275"/>
    </location>
</feature>
<dbReference type="OrthoDB" id="7295497at2759"/>